<reference evidence="3 4" key="1">
    <citation type="submission" date="2020-08" db="EMBL/GenBank/DDBJ databases">
        <title>Genomic Encyclopedia of Type Strains, Phase IV (KMG-IV): sequencing the most valuable type-strain genomes for metagenomic binning, comparative biology and taxonomic classification.</title>
        <authorList>
            <person name="Goeker M."/>
        </authorList>
    </citation>
    <scope>NUCLEOTIDE SEQUENCE [LARGE SCALE GENOMIC DNA]</scope>
    <source>
        <strain evidence="3 4">YC6886</strain>
    </source>
</reference>
<evidence type="ECO:0000259" key="2">
    <source>
        <dbReference type="PROSITE" id="PS50968"/>
    </source>
</evidence>
<comment type="caution">
    <text evidence="3">The sequence shown here is derived from an EMBL/GenBank/DDBJ whole genome shotgun (WGS) entry which is preliminary data.</text>
</comment>
<dbReference type="PANTHER" id="PTHR45266:SF3">
    <property type="entry name" value="OXALOACETATE DECARBOXYLASE ALPHA CHAIN"/>
    <property type="match status" value="1"/>
</dbReference>
<dbReference type="PROSITE" id="PS00188">
    <property type="entry name" value="BIOTIN"/>
    <property type="match status" value="1"/>
</dbReference>
<dbReference type="Gene3D" id="2.40.50.100">
    <property type="match status" value="1"/>
</dbReference>
<feature type="domain" description="Lipoyl-binding" evidence="2">
    <location>
        <begin position="50"/>
        <end position="129"/>
    </location>
</feature>
<evidence type="ECO:0000313" key="4">
    <source>
        <dbReference type="Proteomes" id="UP000557717"/>
    </source>
</evidence>
<dbReference type="RefSeq" id="WP_184019559.1">
    <property type="nucleotide sequence ID" value="NZ_JACHFD010000013.1"/>
</dbReference>
<evidence type="ECO:0000256" key="1">
    <source>
        <dbReference type="ARBA" id="ARBA00023267"/>
    </source>
</evidence>
<dbReference type="PROSITE" id="PS50968">
    <property type="entry name" value="BIOTINYL_LIPOYL"/>
    <property type="match status" value="1"/>
</dbReference>
<keyword evidence="1" id="KW-0092">Biotin</keyword>
<dbReference type="PANTHER" id="PTHR45266">
    <property type="entry name" value="OXALOACETATE DECARBOXYLASE ALPHA CHAIN"/>
    <property type="match status" value="1"/>
</dbReference>
<dbReference type="InterPro" id="IPR011053">
    <property type="entry name" value="Single_hybrid_motif"/>
</dbReference>
<proteinExistence type="predicted"/>
<dbReference type="AlphaFoldDB" id="A0A840VCX3"/>
<organism evidence="3 4">
    <name type="scientific">Haloferula luteola</name>
    <dbReference type="NCBI Taxonomy" id="595692"/>
    <lineage>
        <taxon>Bacteria</taxon>
        <taxon>Pseudomonadati</taxon>
        <taxon>Verrucomicrobiota</taxon>
        <taxon>Verrucomicrobiia</taxon>
        <taxon>Verrucomicrobiales</taxon>
        <taxon>Verrucomicrobiaceae</taxon>
        <taxon>Haloferula</taxon>
    </lineage>
</organism>
<evidence type="ECO:0000313" key="3">
    <source>
        <dbReference type="EMBL" id="MBB5352478.1"/>
    </source>
</evidence>
<dbReference type="Proteomes" id="UP000557717">
    <property type="component" value="Unassembled WGS sequence"/>
</dbReference>
<sequence>MKHLRITVDGKSYDVQVELLGEESTAVQPLIGTPVRAASVAAPAAAPAPTAPVATPSGDGGALLSPLSAVVVSVEVAVGQTVTAGQPVLTLEAMKMNTVVSATQAGTVKSIAVKAGDAVDEGQELLVIA</sequence>
<dbReference type="FunFam" id="2.40.50.100:FF:000003">
    <property type="entry name" value="Acetyl-CoA carboxylase biotin carboxyl carrier protein"/>
    <property type="match status" value="1"/>
</dbReference>
<dbReference type="EMBL" id="JACHFD010000013">
    <property type="protein sequence ID" value="MBB5352478.1"/>
    <property type="molecule type" value="Genomic_DNA"/>
</dbReference>
<dbReference type="InterPro" id="IPR001882">
    <property type="entry name" value="Biotin_BS"/>
</dbReference>
<dbReference type="SUPFAM" id="SSF51230">
    <property type="entry name" value="Single hybrid motif"/>
    <property type="match status" value="1"/>
</dbReference>
<dbReference type="CDD" id="cd06850">
    <property type="entry name" value="biotinyl_domain"/>
    <property type="match status" value="1"/>
</dbReference>
<keyword evidence="4" id="KW-1185">Reference proteome</keyword>
<accession>A0A840VCX3</accession>
<dbReference type="InterPro" id="IPR050709">
    <property type="entry name" value="Biotin_Carboxyl_Carrier/Decarb"/>
</dbReference>
<name>A0A840VCX3_9BACT</name>
<dbReference type="Pfam" id="PF00364">
    <property type="entry name" value="Biotin_lipoyl"/>
    <property type="match status" value="1"/>
</dbReference>
<gene>
    <name evidence="3" type="ORF">HNR46_002724</name>
</gene>
<protein>
    <submittedName>
        <fullName evidence="3">Biotin carboxyl carrier protein</fullName>
    </submittedName>
</protein>
<dbReference type="InterPro" id="IPR000089">
    <property type="entry name" value="Biotin_lipoyl"/>
</dbReference>